<keyword evidence="3" id="KW-1185">Reference proteome</keyword>
<dbReference type="EMBL" id="CP002017">
    <property type="protein sequence ID" value="ADG05581.1"/>
    <property type="molecule type" value="Genomic_DNA"/>
</dbReference>
<sequence length="150" mass="17309">MKIRLFTVEYELRGGPRLKPNTGEVLRVITWLVGFFVVYMVPKHMENHYVAVARTSYVTIPLIWFTVLAGFILGAYVPLIFVRRWAFHPNWPMLAIVFLPFALLSLYVPMSMTFSWPMPFHIGIRLAPYFELFPMIAGFGLVSGILGHCR</sequence>
<organism evidence="2 3">
    <name type="scientific">Kyrpidia tusciae (strain DSM 2912 / NBRC 15312 / T2)</name>
    <name type="common">Bacillus tusciae</name>
    <dbReference type="NCBI Taxonomy" id="562970"/>
    <lineage>
        <taxon>Bacteria</taxon>
        <taxon>Bacillati</taxon>
        <taxon>Bacillota</taxon>
        <taxon>Bacilli</taxon>
        <taxon>Bacillales</taxon>
        <taxon>Alicyclobacillaceae</taxon>
        <taxon>Kyrpidia</taxon>
    </lineage>
</organism>
<proteinExistence type="predicted"/>
<keyword evidence="1" id="KW-0472">Membrane</keyword>
<accession>D5WVH1</accession>
<dbReference type="AlphaFoldDB" id="D5WVH1"/>
<feature type="transmembrane region" description="Helical" evidence="1">
    <location>
        <begin position="25"/>
        <end position="42"/>
    </location>
</feature>
<dbReference type="Proteomes" id="UP000002368">
    <property type="component" value="Chromosome"/>
</dbReference>
<reference evidence="2 3" key="1">
    <citation type="journal article" date="2011" name="Stand. Genomic Sci.">
        <title>Complete genome sequence of the thermophilic, hydrogen-oxidizing Bacillus tusciae type strain (T2) and reclassification in the new genus, Kyrpidia gen. nov. as Kyrpidia tusciae comb. nov. and emendation of the family Alicyclobacillaceae da Costa and Rainey, 2010.</title>
        <authorList>
            <person name="Klenk H.P."/>
            <person name="Lapidus A."/>
            <person name="Chertkov O."/>
            <person name="Copeland A."/>
            <person name="Del Rio T.G."/>
            <person name="Nolan M."/>
            <person name="Lucas S."/>
            <person name="Chen F."/>
            <person name="Tice H."/>
            <person name="Cheng J.F."/>
            <person name="Han C."/>
            <person name="Bruce D."/>
            <person name="Goodwin L."/>
            <person name="Pitluck S."/>
            <person name="Pati A."/>
            <person name="Ivanova N."/>
            <person name="Mavromatis K."/>
            <person name="Daum C."/>
            <person name="Chen A."/>
            <person name="Palaniappan K."/>
            <person name="Chang Y.J."/>
            <person name="Land M."/>
            <person name="Hauser L."/>
            <person name="Jeffries C.D."/>
            <person name="Detter J.C."/>
            <person name="Rohde M."/>
            <person name="Abt B."/>
            <person name="Pukall R."/>
            <person name="Goker M."/>
            <person name="Bristow J."/>
            <person name="Markowitz V."/>
            <person name="Hugenholtz P."/>
            <person name="Eisen J.A."/>
        </authorList>
    </citation>
    <scope>NUCLEOTIDE SEQUENCE [LARGE SCALE GENOMIC DNA]</scope>
    <source>
        <strain evidence="2 3">DSM 2912</strain>
    </source>
</reference>
<feature type="transmembrane region" description="Helical" evidence="1">
    <location>
        <begin position="62"/>
        <end position="82"/>
    </location>
</feature>
<dbReference type="KEGG" id="bts:Btus_0828"/>
<keyword evidence="1" id="KW-1133">Transmembrane helix</keyword>
<dbReference type="HOGENOM" id="CLU_1738163_0_0_9"/>
<name>D5WVH1_KYRT2</name>
<evidence type="ECO:0000256" key="1">
    <source>
        <dbReference type="SAM" id="Phobius"/>
    </source>
</evidence>
<keyword evidence="1" id="KW-0812">Transmembrane</keyword>
<evidence type="ECO:0000313" key="2">
    <source>
        <dbReference type="EMBL" id="ADG05581.1"/>
    </source>
</evidence>
<protein>
    <submittedName>
        <fullName evidence="2">Uncharacterized protein</fullName>
    </submittedName>
</protein>
<evidence type="ECO:0000313" key="3">
    <source>
        <dbReference type="Proteomes" id="UP000002368"/>
    </source>
</evidence>
<dbReference type="eggNOG" id="ENOG50338NQ">
    <property type="taxonomic scope" value="Bacteria"/>
</dbReference>
<feature type="transmembrane region" description="Helical" evidence="1">
    <location>
        <begin position="126"/>
        <end position="146"/>
    </location>
</feature>
<feature type="transmembrane region" description="Helical" evidence="1">
    <location>
        <begin position="94"/>
        <end position="114"/>
    </location>
</feature>
<gene>
    <name evidence="2" type="ordered locus">Btus_0828</name>
</gene>